<proteinExistence type="predicted"/>
<evidence type="ECO:0000313" key="5">
    <source>
        <dbReference type="Proteomes" id="UP000663292"/>
    </source>
</evidence>
<dbReference type="PANTHER" id="PTHR38138">
    <property type="entry name" value="VNG6441H"/>
    <property type="match status" value="1"/>
</dbReference>
<dbReference type="EMBL" id="CP064791">
    <property type="protein sequence ID" value="QSG14612.1"/>
    <property type="molecule type" value="Genomic_DNA"/>
</dbReference>
<feature type="domain" description="Archaeal Type IV pilin N-terminal" evidence="3">
    <location>
        <begin position="47"/>
        <end position="139"/>
    </location>
</feature>
<keyword evidence="4" id="KW-0966">Cell projection</keyword>
<dbReference type="AlphaFoldDB" id="A0A897NPB1"/>
<keyword evidence="2" id="KW-0812">Transmembrane</keyword>
<accession>A0A897NPB1</accession>
<evidence type="ECO:0000259" key="3">
    <source>
        <dbReference type="Pfam" id="PF07790"/>
    </source>
</evidence>
<evidence type="ECO:0000313" key="4">
    <source>
        <dbReference type="EMBL" id="QSG14612.1"/>
    </source>
</evidence>
<keyword evidence="5" id="KW-1185">Reference proteome</keyword>
<dbReference type="PANTHER" id="PTHR38138:SF1">
    <property type="entry name" value="ARCHAEAL TYPE IV PILIN N-TERMINAL DOMAIN-CONTAINING PROTEIN"/>
    <property type="match status" value="1"/>
</dbReference>
<feature type="transmembrane region" description="Helical" evidence="2">
    <location>
        <begin position="52"/>
        <end position="76"/>
    </location>
</feature>
<feature type="compositionally biased region" description="Polar residues" evidence="1">
    <location>
        <begin position="84"/>
        <end position="98"/>
    </location>
</feature>
<keyword evidence="2" id="KW-0472">Membrane</keyword>
<dbReference type="NCBIfam" id="TIGR02537">
    <property type="entry name" value="arch_flag_Nterm"/>
    <property type="match status" value="1"/>
</dbReference>
<evidence type="ECO:0000256" key="1">
    <source>
        <dbReference type="SAM" id="MobiDB-lite"/>
    </source>
</evidence>
<organism evidence="4 5">
    <name type="scientific">Halapricum desulfuricans</name>
    <dbReference type="NCBI Taxonomy" id="2841257"/>
    <lineage>
        <taxon>Archaea</taxon>
        <taxon>Methanobacteriati</taxon>
        <taxon>Methanobacteriota</taxon>
        <taxon>Stenosarchaea group</taxon>
        <taxon>Halobacteria</taxon>
        <taxon>Halobacteriales</taxon>
        <taxon>Haloarculaceae</taxon>
        <taxon>Halapricum</taxon>
    </lineage>
</organism>
<evidence type="ECO:0000256" key="2">
    <source>
        <dbReference type="SAM" id="Phobius"/>
    </source>
</evidence>
<feature type="region of interest" description="Disordered" evidence="1">
    <location>
        <begin position="84"/>
        <end position="112"/>
    </location>
</feature>
<dbReference type="InterPro" id="IPR013373">
    <property type="entry name" value="Flagellin/pilin_N_arc"/>
</dbReference>
<reference evidence="4 5" key="1">
    <citation type="submission" date="2020-11" db="EMBL/GenBank/DDBJ databases">
        <title>Carbohydrate-dependent, anaerobic sulfur respiration: A novel catabolism in halophilic archaea.</title>
        <authorList>
            <person name="Sorokin D.Y."/>
            <person name="Messina E."/>
            <person name="Smedile F."/>
            <person name="La Cono V."/>
            <person name="Hallsworth J.E."/>
            <person name="Yakimov M.M."/>
        </authorList>
    </citation>
    <scope>NUCLEOTIDE SEQUENCE [LARGE SCALE GENOMIC DNA]</scope>
    <source>
        <strain evidence="4 5">HSR-Est</strain>
    </source>
</reference>
<sequence length="196" mass="20615">MVAIIRQSTRKKGTTATESAHLLGVPCHHVPRELETMKLKQLFTDDDAVSPVIGVILMVAITVILAAVIATFVLGLGESVSSTAPQAQFQEDYSPTDTNETDDFGETATNASDTGILTVSHSGGDSISANNLYMVGSSEGNHTDERKAWSDAGVGDKVSAGTSIDYAVSDSDTVRVIWNNGEGNSAELSKWPGANN</sequence>
<dbReference type="Proteomes" id="UP000663292">
    <property type="component" value="Chromosome"/>
</dbReference>
<protein>
    <submittedName>
        <fullName evidence="4">Pilin/Flagellin, FlaG/FlaF family</fullName>
    </submittedName>
</protein>
<gene>
    <name evidence="4" type="ORF">HSEST_1078</name>
</gene>
<keyword evidence="4" id="KW-0969">Cilium</keyword>
<name>A0A897NPB1_9EURY</name>
<keyword evidence="4" id="KW-0282">Flagellum</keyword>
<dbReference type="Pfam" id="PF07790">
    <property type="entry name" value="Pilin_N"/>
    <property type="match status" value="1"/>
</dbReference>
<dbReference type="InterPro" id="IPR012859">
    <property type="entry name" value="Pilin_N_archaeal"/>
</dbReference>
<keyword evidence="2" id="KW-1133">Transmembrane helix</keyword>